<reference evidence="2" key="1">
    <citation type="submission" date="2022-01" db="UniProtKB">
        <authorList>
            <consortium name="EnsemblMetazoa"/>
        </authorList>
    </citation>
    <scope>IDENTIFICATION</scope>
</reference>
<dbReference type="InterPro" id="IPR019170">
    <property type="entry name" value="Meckelin"/>
</dbReference>
<evidence type="ECO:0000256" key="1">
    <source>
        <dbReference type="SAM" id="Phobius"/>
    </source>
</evidence>
<dbReference type="GO" id="GO:0060271">
    <property type="term" value="P:cilium assembly"/>
    <property type="evidence" value="ECO:0007669"/>
    <property type="project" value="InterPro"/>
</dbReference>
<dbReference type="GO" id="GO:0036038">
    <property type="term" value="C:MKS complex"/>
    <property type="evidence" value="ECO:0007669"/>
    <property type="project" value="InterPro"/>
</dbReference>
<accession>A0A8I6S656</accession>
<dbReference type="PANTHER" id="PTHR21274:SF0">
    <property type="entry name" value="MECKELIN"/>
    <property type="match status" value="1"/>
</dbReference>
<evidence type="ECO:0008006" key="4">
    <source>
        <dbReference type="Google" id="ProtNLM"/>
    </source>
</evidence>
<name>A0A8I6S656_CIMLE</name>
<organism evidence="2 3">
    <name type="scientific">Cimex lectularius</name>
    <name type="common">Bed bug</name>
    <name type="synonym">Acanthia lectularia</name>
    <dbReference type="NCBI Taxonomy" id="79782"/>
    <lineage>
        <taxon>Eukaryota</taxon>
        <taxon>Metazoa</taxon>
        <taxon>Ecdysozoa</taxon>
        <taxon>Arthropoda</taxon>
        <taxon>Hexapoda</taxon>
        <taxon>Insecta</taxon>
        <taxon>Pterygota</taxon>
        <taxon>Neoptera</taxon>
        <taxon>Paraneoptera</taxon>
        <taxon>Hemiptera</taxon>
        <taxon>Heteroptera</taxon>
        <taxon>Panheteroptera</taxon>
        <taxon>Cimicomorpha</taxon>
        <taxon>Cimicidae</taxon>
        <taxon>Cimex</taxon>
    </lineage>
</organism>
<dbReference type="Proteomes" id="UP000494040">
    <property type="component" value="Unassembled WGS sequence"/>
</dbReference>
<dbReference type="OMA" id="FDLESWM"/>
<evidence type="ECO:0000313" key="3">
    <source>
        <dbReference type="Proteomes" id="UP000494040"/>
    </source>
</evidence>
<dbReference type="KEGG" id="clec:106669218"/>
<sequence>MLILILLYFNRCFSEIVKRDPPDLFNGSDKSCASNEYFNIKNLRCSTCDPSKNLTVSALHDSCVCNNRSIFNGWDPNGYRLCLRCKDNEIPSLDKSFCIGLPNNSSPNTICGDNNIIVDRYANGTKMKAINCIRCVSGTVPNQDRSKCIKCSYPFENCLCPIETHIILPSNECIPSKKLPDWTKVTEMFEIEYEESKRESKLMRYKLHSAYYWCQMKQFQSCQLLSNLCVLTMYQELTGPCRLLKDIKTSKYNVPLPWIAYNEKDVQNIFNEDKIKKKFRLVKDSEDSYVQIVFSKWSLNGTWQGFVNGMKVLAVCKEMEFLTDLRFTVDYENKCAVSPQDFLSERTTEFYDIYLKYRLSNETYIYPIPILNLNYKIGNKFPNKYGDKSQWQLTHRMFVFENPNDFNIEAKTNIAPTTIRYLKSAALSIRVKKGPEEGLINTPLLILSYGEFNKEDVQNNRKKTFSFKVQFSMKSNVKRNMDIGLGILCSASVIWSLIRAWAYTRRSGQRPIDLIAVLHVCIIACGHLANVFFFVISITALHAFVYYKWQAVAHVLLPSARLQYLVRTYVIVSFPLKAFEIFVLIWHHVTVDIFLIDWEQPRAQKQTIFDVSAWRTYFVANKWGEIQTVRKTSVLLQLCLVVFVLKVCGLEHWSLNIPELHTSPNHEAKHASEDRVFRFALSVVVYVGVYLIQWILFSGIYERYIKNSIQEFVDICSLANISLFVLALENYGFYVHGRLIKSIRVHEKLRKPFENRFRKTSAHGFSDTDMATLRKQLRREEEDLVRHRGLVPESDHQTFQILIPTKLRGIYKSLLTNLPHELSRFNITNLKKGNKSVSGSGDHTMQAYVTVNRFLAAFIEHALKDLDYEVRDRLFIEALLDIELHDSKVKGIFFNDNGHSFDNVLYYGNELSLFTFNLIFFCFVEIIAQNYLLAAILTGLCDEAIARIRKYCSRKNFAKKALIDENFLL</sequence>
<protein>
    <recommendedName>
        <fullName evidence="4">Meckelin</fullName>
    </recommendedName>
</protein>
<feature type="transmembrane region" description="Helical" evidence="1">
    <location>
        <begin position="483"/>
        <end position="502"/>
    </location>
</feature>
<dbReference type="PANTHER" id="PTHR21274">
    <property type="entry name" value="MECKELIN"/>
    <property type="match status" value="1"/>
</dbReference>
<keyword evidence="1" id="KW-0472">Membrane</keyword>
<dbReference type="EnsemblMetazoa" id="XM_014398535.2">
    <property type="protein sequence ID" value="XP_014254021.1"/>
    <property type="gene ID" value="LOC106669218"/>
</dbReference>
<dbReference type="OrthoDB" id="419138at2759"/>
<dbReference type="AlphaFoldDB" id="A0A8I6S656"/>
<evidence type="ECO:0000313" key="2">
    <source>
        <dbReference type="EnsemblMetazoa" id="XP_014254021.1"/>
    </source>
</evidence>
<dbReference type="Pfam" id="PF09773">
    <property type="entry name" value="Meckelin"/>
    <property type="match status" value="2"/>
</dbReference>
<feature type="transmembrane region" description="Helical" evidence="1">
    <location>
        <begin position="675"/>
        <end position="700"/>
    </location>
</feature>
<dbReference type="RefSeq" id="XP_014254021.1">
    <property type="nucleotide sequence ID" value="XM_014398535.2"/>
</dbReference>
<feature type="transmembrane region" description="Helical" evidence="1">
    <location>
        <begin position="712"/>
        <end position="734"/>
    </location>
</feature>
<feature type="transmembrane region" description="Helical" evidence="1">
    <location>
        <begin position="564"/>
        <end position="586"/>
    </location>
</feature>
<keyword evidence="1" id="KW-0812">Transmembrane</keyword>
<keyword evidence="3" id="KW-1185">Reference proteome</keyword>
<dbReference type="GeneID" id="106669218"/>
<proteinExistence type="predicted"/>
<feature type="transmembrane region" description="Helical" evidence="1">
    <location>
        <begin position="514"/>
        <end position="544"/>
    </location>
</feature>
<keyword evidence="1" id="KW-1133">Transmembrane helix</keyword>